<evidence type="ECO:0000313" key="2">
    <source>
        <dbReference type="Proteomes" id="UP000663874"/>
    </source>
</evidence>
<proteinExistence type="predicted"/>
<name>A0A820MG41_9BILA</name>
<dbReference type="Proteomes" id="UP000663874">
    <property type="component" value="Unassembled WGS sequence"/>
</dbReference>
<gene>
    <name evidence="1" type="ORF">FNK824_LOCUS43010</name>
</gene>
<evidence type="ECO:0000313" key="1">
    <source>
        <dbReference type="EMBL" id="CAF4371504.1"/>
    </source>
</evidence>
<dbReference type="AlphaFoldDB" id="A0A820MG41"/>
<reference evidence="1" key="1">
    <citation type="submission" date="2021-02" db="EMBL/GenBank/DDBJ databases">
        <authorList>
            <person name="Nowell W R."/>
        </authorList>
    </citation>
    <scope>NUCLEOTIDE SEQUENCE</scope>
</reference>
<protein>
    <submittedName>
        <fullName evidence="1">Uncharacterized protein</fullName>
    </submittedName>
</protein>
<comment type="caution">
    <text evidence="1">The sequence shown here is derived from an EMBL/GenBank/DDBJ whole genome shotgun (WGS) entry which is preliminary data.</text>
</comment>
<dbReference type="Gene3D" id="1.20.5.170">
    <property type="match status" value="1"/>
</dbReference>
<sequence>LVLIIMGSRLSALIDAIYNSKRREFLGRDGARWGKLKY</sequence>
<feature type="non-terminal residue" evidence="1">
    <location>
        <position position="1"/>
    </location>
</feature>
<dbReference type="EMBL" id="CAJOBE010055809">
    <property type="protein sequence ID" value="CAF4371504.1"/>
    <property type="molecule type" value="Genomic_DNA"/>
</dbReference>
<organism evidence="1 2">
    <name type="scientific">Rotaria sordida</name>
    <dbReference type="NCBI Taxonomy" id="392033"/>
    <lineage>
        <taxon>Eukaryota</taxon>
        <taxon>Metazoa</taxon>
        <taxon>Spiralia</taxon>
        <taxon>Gnathifera</taxon>
        <taxon>Rotifera</taxon>
        <taxon>Eurotatoria</taxon>
        <taxon>Bdelloidea</taxon>
        <taxon>Philodinida</taxon>
        <taxon>Philodinidae</taxon>
        <taxon>Rotaria</taxon>
    </lineage>
</organism>
<accession>A0A820MG41</accession>